<protein>
    <recommendedName>
        <fullName evidence="7">Endolytic murein transglycosylase</fullName>
        <ecNumber evidence="7">4.2.2.29</ecNumber>
    </recommendedName>
    <alternativeName>
        <fullName evidence="7">Peptidoglycan lytic transglycosylase</fullName>
    </alternativeName>
    <alternativeName>
        <fullName evidence="7">Peptidoglycan polymerization terminase</fullName>
    </alternativeName>
</protein>
<evidence type="ECO:0000256" key="7">
    <source>
        <dbReference type="HAMAP-Rule" id="MF_02065"/>
    </source>
</evidence>
<dbReference type="Proteomes" id="UP000632222">
    <property type="component" value="Unassembled WGS sequence"/>
</dbReference>
<organism evidence="9 10">
    <name type="scientific">Deinococcus roseus</name>
    <dbReference type="NCBI Taxonomy" id="392414"/>
    <lineage>
        <taxon>Bacteria</taxon>
        <taxon>Thermotogati</taxon>
        <taxon>Deinococcota</taxon>
        <taxon>Deinococci</taxon>
        <taxon>Deinococcales</taxon>
        <taxon>Deinococcaceae</taxon>
        <taxon>Deinococcus</taxon>
    </lineage>
</organism>
<comment type="similarity">
    <text evidence="7">Belongs to the transglycosylase MltG family.</text>
</comment>
<evidence type="ECO:0000256" key="3">
    <source>
        <dbReference type="ARBA" id="ARBA00022989"/>
    </source>
</evidence>
<keyword evidence="6 7" id="KW-0961">Cell wall biogenesis/degradation</keyword>
<keyword evidence="10" id="KW-1185">Reference proteome</keyword>
<sequence length="336" mass="37360">MTRKKSSLSLLLAFALIVVFLVAVVVNLYRHYTVATGAGKYTLEVKPGTSVTSIARELQEHQIVRNADVFRLVLKQRGRSASIQEGIYQFSGEQDIFQVAETLEQGGKPRVIQVVIPEGKRLKDIIGIVTKSGISNASALQEAVAQQLKNSKYASGSLEGFLFPATYPFRPETTAAEVIQTLTRRMEQEFTLERIEQAKALGFSVQEWVTLASVVQAEAANTQEMPLIAGLFLNRIKIGMPLQSDPTVAYGLGKDLPQLDRSAGDFQKDTPYNSYTRRELPPTPINNPGEAALLSILNSQRLVKGKPALYFVHGRDRQIHVNSDFDSHLRDVERYR</sequence>
<evidence type="ECO:0000313" key="10">
    <source>
        <dbReference type="Proteomes" id="UP000632222"/>
    </source>
</evidence>
<name>A0ABQ2D1S7_9DEIO</name>
<evidence type="ECO:0000256" key="5">
    <source>
        <dbReference type="ARBA" id="ARBA00023239"/>
    </source>
</evidence>
<dbReference type="PANTHER" id="PTHR30518">
    <property type="entry name" value="ENDOLYTIC MUREIN TRANSGLYCOSYLASE"/>
    <property type="match status" value="1"/>
</dbReference>
<evidence type="ECO:0000256" key="2">
    <source>
        <dbReference type="ARBA" id="ARBA00022692"/>
    </source>
</evidence>
<dbReference type="EMBL" id="BMOD01000011">
    <property type="protein sequence ID" value="GGJ42199.1"/>
    <property type="molecule type" value="Genomic_DNA"/>
</dbReference>
<evidence type="ECO:0000256" key="4">
    <source>
        <dbReference type="ARBA" id="ARBA00023136"/>
    </source>
</evidence>
<proteinExistence type="inferred from homology"/>
<gene>
    <name evidence="7" type="primary">mltG</name>
    <name evidence="9" type="ORF">GCM10008938_30340</name>
</gene>
<dbReference type="CDD" id="cd08010">
    <property type="entry name" value="MltG_like"/>
    <property type="match status" value="1"/>
</dbReference>
<evidence type="ECO:0000313" key="9">
    <source>
        <dbReference type="EMBL" id="GGJ42199.1"/>
    </source>
</evidence>
<keyword evidence="5 7" id="KW-0456">Lyase</keyword>
<dbReference type="Gene3D" id="3.30.1490.480">
    <property type="entry name" value="Endolytic murein transglycosylase"/>
    <property type="match status" value="2"/>
</dbReference>
<evidence type="ECO:0000256" key="6">
    <source>
        <dbReference type="ARBA" id="ARBA00023316"/>
    </source>
</evidence>
<reference evidence="10" key="1">
    <citation type="journal article" date="2019" name="Int. J. Syst. Evol. Microbiol.">
        <title>The Global Catalogue of Microorganisms (GCM) 10K type strain sequencing project: providing services to taxonomists for standard genome sequencing and annotation.</title>
        <authorList>
            <consortium name="The Broad Institute Genomics Platform"/>
            <consortium name="The Broad Institute Genome Sequencing Center for Infectious Disease"/>
            <person name="Wu L."/>
            <person name="Ma J."/>
        </authorList>
    </citation>
    <scope>NUCLEOTIDE SEQUENCE [LARGE SCALE GENOMIC DNA]</scope>
    <source>
        <strain evidence="10">JCM 14370</strain>
    </source>
</reference>
<keyword evidence="1 7" id="KW-1003">Cell membrane</keyword>
<keyword evidence="2 7" id="KW-0812">Transmembrane</keyword>
<comment type="caution">
    <text evidence="9">The sequence shown here is derived from an EMBL/GenBank/DDBJ whole genome shotgun (WGS) entry which is preliminary data.</text>
</comment>
<accession>A0ABQ2D1S7</accession>
<feature type="site" description="Important for catalytic activity" evidence="7">
    <location>
        <position position="218"/>
    </location>
</feature>
<comment type="catalytic activity">
    <reaction evidence="7">
        <text>a peptidoglycan chain = a peptidoglycan chain with N-acetyl-1,6-anhydromuramyl-[peptide] at the reducing end + a peptidoglycan chain with N-acetylglucosamine at the non-reducing end.</text>
        <dbReference type="EC" id="4.2.2.29"/>
    </reaction>
</comment>
<dbReference type="EC" id="4.2.2.29" evidence="7"/>
<dbReference type="InterPro" id="IPR003770">
    <property type="entry name" value="MLTG-like"/>
</dbReference>
<keyword evidence="3 7" id="KW-1133">Transmembrane helix</keyword>
<keyword evidence="4 7" id="KW-0472">Membrane</keyword>
<dbReference type="Pfam" id="PF02618">
    <property type="entry name" value="YceG"/>
    <property type="match status" value="1"/>
</dbReference>
<feature type="region of interest" description="Disordered" evidence="8">
    <location>
        <begin position="260"/>
        <end position="284"/>
    </location>
</feature>
<dbReference type="HAMAP" id="MF_02065">
    <property type="entry name" value="MltG"/>
    <property type="match status" value="1"/>
</dbReference>
<dbReference type="RefSeq" id="WP_189003763.1">
    <property type="nucleotide sequence ID" value="NZ_BMOD01000011.1"/>
</dbReference>
<evidence type="ECO:0000256" key="1">
    <source>
        <dbReference type="ARBA" id="ARBA00022475"/>
    </source>
</evidence>
<dbReference type="GO" id="GO:0016829">
    <property type="term" value="F:lyase activity"/>
    <property type="evidence" value="ECO:0007669"/>
    <property type="project" value="UniProtKB-KW"/>
</dbReference>
<evidence type="ECO:0000256" key="8">
    <source>
        <dbReference type="SAM" id="MobiDB-lite"/>
    </source>
</evidence>
<dbReference type="PANTHER" id="PTHR30518:SF2">
    <property type="entry name" value="ENDOLYTIC MUREIN TRANSGLYCOSYLASE"/>
    <property type="match status" value="1"/>
</dbReference>
<comment type="function">
    <text evidence="7">Functions as a peptidoglycan terminase that cleaves nascent peptidoglycan strands endolytically to terminate their elongation.</text>
</comment>
<dbReference type="NCBIfam" id="TIGR00247">
    <property type="entry name" value="endolytic transglycosylase MltG"/>
    <property type="match status" value="1"/>
</dbReference>